<feature type="region of interest" description="Disordered" evidence="1">
    <location>
        <begin position="670"/>
        <end position="708"/>
    </location>
</feature>
<sequence length="735" mass="74881">MMQTLLTQTPSAPANGLDKAPLSGSVESKSIDGGAGSDSKGDFATLIAKAQNSEQGAAEASQGDNNVRSAKSLATESASPNEEASKEQDPDTDGKVEEVPATDFLLRLQDSLKLDTSLVTPQLAVVAQQSATAVDGNPLPQEGEQEGIALDESEPAPAAARIARQLAGQTGAQSPLATTSQSTPETTVSPSAARVVVQGDASSAVLSPASLSSEGEKAATTADEQSGQKASAKGEHPADGKHTKPLTGAERMAQLAKVLPVDESASSTKPAESLATKETDDSKSDSAASSAVTGKGQTAQAATQGAALKAFNEVLKQPEVGAAATSATAEGHDGSSNSTGKSVNNSGAKVNQNDVSFTAKQEGRLTAKEGRDSKSDSAASSAVTGKGQTAQAATQGAALKAFSEGLKQPDAGTVTTATTAEGNGAAGKGAEKSAAEGSQQTATTTVANQGSAQVTTAQSAAAQSSVTSNTTTQTDNAAAPVMVAPQQMLAQAESQGPQAPLSTISAGIKQMEVTGTDEMRKAVQMEVKPKAGEAEKSLVTTTSSSESSQSQTVQHGQNSQPQPQVADSRAPAAEGTLRREPQNLPHLKLASQEAPAELHQKVNVMLAEKLQQAEIQLDPLGLGKMKIQIQIGADSQANVHFVVQHGQTREMLEQAMPRLRDMLAGQGIQLGQTQVQQQSQQQQQQGQPTFSGQGQQGQSGGQSHAGNGLVEGELTTANLSLLVESTNGSGIDFYA</sequence>
<feature type="compositionally biased region" description="Low complexity" evidence="1">
    <location>
        <begin position="537"/>
        <end position="554"/>
    </location>
</feature>
<feature type="compositionally biased region" description="Basic and acidic residues" evidence="1">
    <location>
        <begin position="83"/>
        <end position="98"/>
    </location>
</feature>
<evidence type="ECO:0000313" key="4">
    <source>
        <dbReference type="Proteomes" id="UP001302667"/>
    </source>
</evidence>
<feature type="domain" description="Flagellar hook-length control protein-like C-terminal" evidence="2">
    <location>
        <begin position="600"/>
        <end position="684"/>
    </location>
</feature>
<feature type="compositionally biased region" description="Basic and acidic residues" evidence="1">
    <location>
        <begin position="361"/>
        <end position="375"/>
    </location>
</feature>
<keyword evidence="3" id="KW-0966">Cell projection</keyword>
<dbReference type="InterPro" id="IPR052563">
    <property type="entry name" value="FliK"/>
</dbReference>
<dbReference type="InterPro" id="IPR038610">
    <property type="entry name" value="FliK-like_C_sf"/>
</dbReference>
<feature type="region of interest" description="Disordered" evidence="1">
    <location>
        <begin position="526"/>
        <end position="585"/>
    </location>
</feature>
<feature type="compositionally biased region" description="Low complexity" evidence="1">
    <location>
        <begin position="411"/>
        <end position="423"/>
    </location>
</feature>
<feature type="compositionally biased region" description="Polar residues" evidence="1">
    <location>
        <begin position="62"/>
        <end position="82"/>
    </location>
</feature>
<keyword evidence="3" id="KW-0282">Flagellum</keyword>
<feature type="compositionally biased region" description="Low complexity" evidence="1">
    <location>
        <begin position="451"/>
        <end position="479"/>
    </location>
</feature>
<dbReference type="InterPro" id="IPR021136">
    <property type="entry name" value="Flagellar_hook_control-like_C"/>
</dbReference>
<reference evidence="3 4" key="1">
    <citation type="submission" date="2023-10" db="EMBL/GenBank/DDBJ databases">
        <title>Genome analysis of psychrotrophic aerobic bacterium Aeromonas allosaccharophila BIM B-1809 isolated from infected fish.</title>
        <authorList>
            <person name="Leanovich S.I."/>
            <person name="Sidarenka A.V."/>
            <person name="Akhremchuk A.E."/>
            <person name="Sikolenko M.A."/>
            <person name="Valentovich L.N."/>
        </authorList>
    </citation>
    <scope>NUCLEOTIDE SEQUENCE [LARGE SCALE GENOMIC DNA]</scope>
    <source>
        <strain evidence="3 4">BIM B-1809</strain>
    </source>
</reference>
<evidence type="ECO:0000256" key="1">
    <source>
        <dbReference type="SAM" id="MobiDB-lite"/>
    </source>
</evidence>
<accession>A0ABZ0FDP4</accession>
<feature type="region of interest" description="Disordered" evidence="1">
    <location>
        <begin position="1"/>
        <end position="99"/>
    </location>
</feature>
<feature type="compositionally biased region" description="Polar residues" evidence="1">
    <location>
        <begin position="334"/>
        <end position="359"/>
    </location>
</feature>
<feature type="compositionally biased region" description="Basic and acidic residues" evidence="1">
    <location>
        <begin position="232"/>
        <end position="242"/>
    </location>
</feature>
<dbReference type="Proteomes" id="UP001302667">
    <property type="component" value="Chromosome"/>
</dbReference>
<feature type="region of interest" description="Disordered" evidence="1">
    <location>
        <begin position="322"/>
        <end position="480"/>
    </location>
</feature>
<feature type="compositionally biased region" description="Basic and acidic residues" evidence="1">
    <location>
        <begin position="526"/>
        <end position="536"/>
    </location>
</feature>
<keyword evidence="3" id="KW-0969">Cilium</keyword>
<feature type="compositionally biased region" description="Basic and acidic residues" evidence="1">
    <location>
        <begin position="275"/>
        <end position="284"/>
    </location>
</feature>
<protein>
    <submittedName>
        <fullName evidence="3">Flagellar hook-length control protein FliK</fullName>
    </submittedName>
</protein>
<feature type="compositionally biased region" description="Low complexity" evidence="1">
    <location>
        <begin position="155"/>
        <end position="164"/>
    </location>
</feature>
<dbReference type="EMBL" id="CP136584">
    <property type="protein sequence ID" value="WOE67721.1"/>
    <property type="molecule type" value="Genomic_DNA"/>
</dbReference>
<name>A0ABZ0FDP4_9GAMM</name>
<feature type="compositionally biased region" description="Polar residues" evidence="1">
    <location>
        <begin position="167"/>
        <end position="190"/>
    </location>
</feature>
<feature type="compositionally biased region" description="Low complexity" evidence="1">
    <location>
        <begin position="285"/>
        <end position="303"/>
    </location>
</feature>
<dbReference type="RefSeq" id="WP_317103735.1">
    <property type="nucleotide sequence ID" value="NZ_CP136584.1"/>
</dbReference>
<dbReference type="Pfam" id="PF02120">
    <property type="entry name" value="Flg_hook"/>
    <property type="match status" value="1"/>
</dbReference>
<feature type="compositionally biased region" description="Low complexity" evidence="1">
    <location>
        <begin position="670"/>
        <end position="693"/>
    </location>
</feature>
<feature type="compositionally biased region" description="Polar residues" evidence="1">
    <location>
        <begin position="438"/>
        <end position="450"/>
    </location>
</feature>
<feature type="compositionally biased region" description="Polar residues" evidence="1">
    <location>
        <begin position="555"/>
        <end position="565"/>
    </location>
</feature>
<keyword evidence="4" id="KW-1185">Reference proteome</keyword>
<feature type="compositionally biased region" description="Polar residues" evidence="1">
    <location>
        <begin position="1"/>
        <end position="12"/>
    </location>
</feature>
<dbReference type="PANTHER" id="PTHR37533:SF2">
    <property type="entry name" value="FLAGELLAR HOOK-LENGTH CONTROL PROTEIN"/>
    <property type="match status" value="1"/>
</dbReference>
<proteinExistence type="predicted"/>
<evidence type="ECO:0000259" key="2">
    <source>
        <dbReference type="Pfam" id="PF02120"/>
    </source>
</evidence>
<dbReference type="CDD" id="cd17470">
    <property type="entry name" value="T3SS_Flik_C"/>
    <property type="match status" value="1"/>
</dbReference>
<feature type="compositionally biased region" description="Acidic residues" evidence="1">
    <location>
        <begin position="143"/>
        <end position="154"/>
    </location>
</feature>
<organism evidence="3 4">
    <name type="scientific">Aeromonas allosaccharophila</name>
    <dbReference type="NCBI Taxonomy" id="656"/>
    <lineage>
        <taxon>Bacteria</taxon>
        <taxon>Pseudomonadati</taxon>
        <taxon>Pseudomonadota</taxon>
        <taxon>Gammaproteobacteria</taxon>
        <taxon>Aeromonadales</taxon>
        <taxon>Aeromonadaceae</taxon>
        <taxon>Aeromonas</taxon>
    </lineage>
</organism>
<feature type="compositionally biased region" description="Low complexity" evidence="1">
    <location>
        <begin position="376"/>
        <end position="401"/>
    </location>
</feature>
<dbReference type="PANTHER" id="PTHR37533">
    <property type="entry name" value="FLAGELLAR HOOK-LENGTH CONTROL PROTEIN"/>
    <property type="match status" value="1"/>
</dbReference>
<dbReference type="Gene3D" id="3.30.750.140">
    <property type="match status" value="1"/>
</dbReference>
<evidence type="ECO:0000313" key="3">
    <source>
        <dbReference type="EMBL" id="WOE67721.1"/>
    </source>
</evidence>
<feature type="compositionally biased region" description="Low complexity" evidence="1">
    <location>
        <begin position="201"/>
        <end position="213"/>
    </location>
</feature>
<feature type="region of interest" description="Disordered" evidence="1">
    <location>
        <begin position="131"/>
        <end position="303"/>
    </location>
</feature>
<gene>
    <name evidence="3" type="ORF">RY972_06580</name>
</gene>